<dbReference type="Pfam" id="PF01968">
    <property type="entry name" value="Hydantoinase_A"/>
    <property type="match status" value="1"/>
</dbReference>
<dbReference type="GO" id="GO:0017168">
    <property type="term" value="F:5-oxoprolinase (ATP-hydrolyzing) activity"/>
    <property type="evidence" value="ECO:0007669"/>
    <property type="project" value="UniProtKB-EC"/>
</dbReference>
<protein>
    <submittedName>
        <fullName evidence="3">Hydantoinase/oxoprolinase</fullName>
        <ecNumber evidence="3">3.5.2.9</ecNumber>
    </submittedName>
</protein>
<dbReference type="GO" id="GO:0006749">
    <property type="term" value="P:glutathione metabolic process"/>
    <property type="evidence" value="ECO:0007669"/>
    <property type="project" value="TreeGrafter"/>
</dbReference>
<dbReference type="InterPro" id="IPR045079">
    <property type="entry name" value="Oxoprolinase-like"/>
</dbReference>
<reference evidence="4" key="1">
    <citation type="submission" date="2015-06" db="EMBL/GenBank/DDBJ databases">
        <authorList>
            <person name="Bertelli C."/>
        </authorList>
    </citation>
    <scope>NUCLEOTIDE SEQUENCE [LARGE SCALE GENOMIC DNA]</scope>
    <source>
        <strain evidence="4">CRIB-30</strain>
    </source>
</reference>
<dbReference type="EMBL" id="CWGJ01000028">
    <property type="protein sequence ID" value="CRX39534.1"/>
    <property type="molecule type" value="Genomic_DNA"/>
</dbReference>
<evidence type="ECO:0000313" key="4">
    <source>
        <dbReference type="Proteomes" id="UP000220251"/>
    </source>
</evidence>
<evidence type="ECO:0000259" key="2">
    <source>
        <dbReference type="Pfam" id="PF05378"/>
    </source>
</evidence>
<dbReference type="EC" id="3.5.2.9" evidence="3"/>
<dbReference type="InterPro" id="IPR002821">
    <property type="entry name" value="Hydantoinase_A"/>
</dbReference>
<name>A0A0H5DUC4_9BACT</name>
<evidence type="ECO:0000313" key="3">
    <source>
        <dbReference type="EMBL" id="CRX39534.1"/>
    </source>
</evidence>
<dbReference type="OrthoDB" id="9768323at2"/>
<dbReference type="SUPFAM" id="SSF53067">
    <property type="entry name" value="Actin-like ATPase domain"/>
    <property type="match status" value="1"/>
</dbReference>
<feature type="domain" description="Hydantoinase/oxoprolinase N-terminal" evidence="2">
    <location>
        <begin position="9"/>
        <end position="178"/>
    </location>
</feature>
<dbReference type="RefSeq" id="WP_098039395.1">
    <property type="nucleotide sequence ID" value="NZ_CWGJ01000028.1"/>
</dbReference>
<dbReference type="Pfam" id="PF05378">
    <property type="entry name" value="Hydant_A_N"/>
    <property type="match status" value="1"/>
</dbReference>
<feature type="domain" description="Hydantoinase A/oxoprolinase" evidence="1">
    <location>
        <begin position="199"/>
        <end position="364"/>
    </location>
</feature>
<keyword evidence="3" id="KW-0378">Hydrolase</keyword>
<dbReference type="GO" id="GO:0005829">
    <property type="term" value="C:cytosol"/>
    <property type="evidence" value="ECO:0007669"/>
    <property type="project" value="TreeGrafter"/>
</dbReference>
<dbReference type="Proteomes" id="UP000220251">
    <property type="component" value="Unassembled WGS sequence"/>
</dbReference>
<keyword evidence="4" id="KW-1185">Reference proteome</keyword>
<dbReference type="AlphaFoldDB" id="A0A0H5DUC4"/>
<accession>A0A0H5DUC4</accession>
<dbReference type="InterPro" id="IPR008040">
    <property type="entry name" value="Hydant_A_N"/>
</dbReference>
<organism evidence="3 4">
    <name type="scientific">Estrella lausannensis</name>
    <dbReference type="NCBI Taxonomy" id="483423"/>
    <lineage>
        <taxon>Bacteria</taxon>
        <taxon>Pseudomonadati</taxon>
        <taxon>Chlamydiota</taxon>
        <taxon>Chlamydiia</taxon>
        <taxon>Parachlamydiales</taxon>
        <taxon>Candidatus Criblamydiaceae</taxon>
        <taxon>Estrella</taxon>
    </lineage>
</organism>
<dbReference type="PANTHER" id="PTHR11365">
    <property type="entry name" value="5-OXOPROLINASE RELATED"/>
    <property type="match status" value="1"/>
</dbReference>
<evidence type="ECO:0000259" key="1">
    <source>
        <dbReference type="Pfam" id="PF01968"/>
    </source>
</evidence>
<sequence>MTKEKQYTIGIDIGGTNTDAVIIEQGGGIRACCKIPTEKPLEKGVEKSIKKLLELSGLAEGDIGGIYIGTTHATNAILESKGLFKVGVIRLAGHRPTTLDPCFKWPEPLKQSVLAGYLSVGGGLRCDQIALSPVSKGEIKEAIQRLTDLGMESLAICGVFSPLNATQEKEAMQIAKEILGENYPVTISSEIGGMGFVERESAAILNAALKKPMALAFENMEKMKGALGIDAPLYVTQNDGSIIGLSEAISKPLLTVSSGPTNSFIGGAKLASLEEAIVVDIGGTSADVGVVLNGYPRRSLGQAMIGGIPLNFRMPDVLSLPIGGGSIVRKRGSGFVLGPDSLGSKLFMESFSFGGNTLTLTDAAGKTSLRAVEKDVYEAIPLTVSEAESILADAIDRIQDAVRIMRGSKRNLPVIAVGGGAFFLSESADVIPENSGVANAYGASLAEVSCTVDTVVSLENREAALGAVSDDALAGALKKGADRGSLRIVDMQVMPYHYVPGKMARVVAIASGRKRA</sequence>
<gene>
    <name evidence="3" type="ORF">ELAC_2214</name>
</gene>
<dbReference type="Gene3D" id="3.30.420.40">
    <property type="match status" value="1"/>
</dbReference>
<dbReference type="PANTHER" id="PTHR11365:SF23">
    <property type="entry name" value="HYPOTHETICAL 5-OXOPROLINASE (EUROFUNG)-RELATED"/>
    <property type="match status" value="1"/>
</dbReference>
<proteinExistence type="predicted"/>
<dbReference type="InterPro" id="IPR043129">
    <property type="entry name" value="ATPase_NBD"/>
</dbReference>